<protein>
    <recommendedName>
        <fullName evidence="5">ABC transporter ATP-binding protein</fullName>
    </recommendedName>
</protein>
<proteinExistence type="predicted"/>
<dbReference type="RefSeq" id="WP_139105292.1">
    <property type="nucleotide sequence ID" value="NZ_VDFR01000016.1"/>
</dbReference>
<evidence type="ECO:0000313" key="3">
    <source>
        <dbReference type="EMBL" id="TNC50354.1"/>
    </source>
</evidence>
<reference evidence="2 4" key="1">
    <citation type="submission" date="2019-05" db="EMBL/GenBank/DDBJ databases">
        <title>Mumia sp. nov., isolated from the intestinal contents of plateau pika (Ochotona curzoniae) in the Qinghai-Tibet plateau of China.</title>
        <authorList>
            <person name="Tian Z."/>
        </authorList>
    </citation>
    <scope>NUCLEOTIDE SEQUENCE [LARGE SCALE GENOMIC DNA]</scope>
    <source>
        <strain evidence="4">527</strain>
        <strain evidence="2">Z527</strain>
    </source>
</reference>
<feature type="region of interest" description="Disordered" evidence="1">
    <location>
        <begin position="206"/>
        <end position="251"/>
    </location>
</feature>
<evidence type="ECO:0000256" key="1">
    <source>
        <dbReference type="SAM" id="MobiDB-lite"/>
    </source>
</evidence>
<dbReference type="Gene3D" id="3.40.50.300">
    <property type="entry name" value="P-loop containing nucleotide triphosphate hydrolases"/>
    <property type="match status" value="1"/>
</dbReference>
<evidence type="ECO:0000313" key="2">
    <source>
        <dbReference type="EMBL" id="TNC47090.1"/>
    </source>
</evidence>
<dbReference type="SUPFAM" id="SSF52540">
    <property type="entry name" value="P-loop containing nucleoside triphosphate hydrolases"/>
    <property type="match status" value="1"/>
</dbReference>
<dbReference type="InterPro" id="IPR027417">
    <property type="entry name" value="P-loop_NTPase"/>
</dbReference>
<comment type="caution">
    <text evidence="2">The sequence shown here is derived from an EMBL/GenBank/DDBJ whole genome shotgun (WGS) entry which is preliminary data.</text>
</comment>
<gene>
    <name evidence="3" type="ORF">FHE65_03560</name>
    <name evidence="2" type="ORF">FHE65_10745</name>
</gene>
<dbReference type="AlphaFoldDB" id="A0A5C4MMR6"/>
<dbReference type="EMBL" id="VDFR01000048">
    <property type="protein sequence ID" value="TNC47090.1"/>
    <property type="molecule type" value="Genomic_DNA"/>
</dbReference>
<evidence type="ECO:0000313" key="4">
    <source>
        <dbReference type="Proteomes" id="UP000306740"/>
    </source>
</evidence>
<organism evidence="2 4">
    <name type="scientific">Mumia zhuanghuii</name>
    <dbReference type="NCBI Taxonomy" id="2585211"/>
    <lineage>
        <taxon>Bacteria</taxon>
        <taxon>Bacillati</taxon>
        <taxon>Actinomycetota</taxon>
        <taxon>Actinomycetes</taxon>
        <taxon>Propionibacteriales</taxon>
        <taxon>Nocardioidaceae</taxon>
        <taxon>Mumia</taxon>
    </lineage>
</organism>
<accession>A0A5C4MMR6</accession>
<evidence type="ECO:0008006" key="5">
    <source>
        <dbReference type="Google" id="ProtNLM"/>
    </source>
</evidence>
<dbReference type="EMBL" id="VDFR01000016">
    <property type="protein sequence ID" value="TNC50354.1"/>
    <property type="molecule type" value="Genomic_DNA"/>
</dbReference>
<dbReference type="Proteomes" id="UP000306740">
    <property type="component" value="Unassembled WGS sequence"/>
</dbReference>
<name>A0A5C4MMR6_9ACTN</name>
<sequence length="251" mass="26931">MRVVLEDVKVQGRRGPLLDIDHFSVDTGECVLMAGEPGQGNTAMALVATGRLTPSGGNASLVRDDGTTTHDKAELRQLTAVVDLPAVSEPDDAVPVGTVVAEGLALARRGSMPGEPTKWLRTHDWEQLRSVRMDAIPGAVRTALLSALVAERADVRFLVLSLPDRHGGEPVDWWEIAQSYASVGYGVLVQCGRSSARDLGANLPAARGDSARQVTPVEAVRTRPQPVDPERSPSDEAVDSAWLFGEREKDR</sequence>
<dbReference type="OrthoDB" id="3775353at2"/>